<keyword evidence="4" id="KW-1185">Reference proteome</keyword>
<dbReference type="SUPFAM" id="SSF57850">
    <property type="entry name" value="RING/U-box"/>
    <property type="match status" value="1"/>
</dbReference>
<dbReference type="EMBL" id="KZ678128">
    <property type="protein sequence ID" value="PSN75356.1"/>
    <property type="molecule type" value="Genomic_DNA"/>
</dbReference>
<proteinExistence type="predicted"/>
<dbReference type="STRING" id="1448308.A0A2T2PCU1"/>
<dbReference type="InterPro" id="IPR013083">
    <property type="entry name" value="Znf_RING/FYVE/PHD"/>
</dbReference>
<dbReference type="InterPro" id="IPR001841">
    <property type="entry name" value="Znf_RING"/>
</dbReference>
<evidence type="ECO:0000313" key="4">
    <source>
        <dbReference type="Proteomes" id="UP000240883"/>
    </source>
</evidence>
<evidence type="ECO:0000259" key="2">
    <source>
        <dbReference type="PROSITE" id="PS50089"/>
    </source>
</evidence>
<gene>
    <name evidence="3" type="ORF">BS50DRAFT_582055</name>
</gene>
<sequence>MSSNERESVPEENRARDLWNINFSIDHAVNRVLSVRSQRPGAEQFPNDPDEPTPFSVREGQQENKFYEFHQMCTILNDIADDHISGVCSYSAEFLEECWKKFDTCLILIKLAGYLAPPAWGISVPVAFSDPKFMGYLDKCWKLVCISRRKRYGQARMPCWPLPENLQVFTLLLNKNLILPLSIRARWIGSKGMTSTGHCYTFSRYGDEVSIPTEQDLIRDIQAYPWISEERCEGDMLLLTRLAALLTVWELESTGLLDSMLYDLQQKGLVNGEKIAILMQIDPATDEAIAKGEKRCTICFKDFNLERNRDYEPAYKTRCGHFFGLGCLCEWTFREGGNSKKCPICRSFLWRQVDLFLPGPLGEAAIEFANAYMEGREFDDQLDRFFENCTDADLKGIFGEDIGVMVEALFKRCRTVFGAEFHLRKTVNAACGFDKY</sequence>
<accession>A0A2T2PCU1</accession>
<name>A0A2T2PCU1_CORCC</name>
<keyword evidence="1" id="KW-0863">Zinc-finger</keyword>
<dbReference type="GO" id="GO:0008270">
    <property type="term" value="F:zinc ion binding"/>
    <property type="evidence" value="ECO:0007669"/>
    <property type="project" value="UniProtKB-KW"/>
</dbReference>
<dbReference type="Proteomes" id="UP000240883">
    <property type="component" value="Unassembled WGS sequence"/>
</dbReference>
<keyword evidence="1" id="KW-0862">Zinc</keyword>
<dbReference type="Gene3D" id="3.30.40.10">
    <property type="entry name" value="Zinc/RING finger domain, C3HC4 (zinc finger)"/>
    <property type="match status" value="1"/>
</dbReference>
<dbReference type="PROSITE" id="PS50089">
    <property type="entry name" value="ZF_RING_2"/>
    <property type="match status" value="1"/>
</dbReference>
<feature type="domain" description="RING-type" evidence="2">
    <location>
        <begin position="296"/>
        <end position="346"/>
    </location>
</feature>
<organism evidence="3 4">
    <name type="scientific">Corynespora cassiicola Philippines</name>
    <dbReference type="NCBI Taxonomy" id="1448308"/>
    <lineage>
        <taxon>Eukaryota</taxon>
        <taxon>Fungi</taxon>
        <taxon>Dikarya</taxon>
        <taxon>Ascomycota</taxon>
        <taxon>Pezizomycotina</taxon>
        <taxon>Dothideomycetes</taxon>
        <taxon>Pleosporomycetidae</taxon>
        <taxon>Pleosporales</taxon>
        <taxon>Corynesporascaceae</taxon>
        <taxon>Corynespora</taxon>
    </lineage>
</organism>
<reference evidence="3 4" key="1">
    <citation type="journal article" date="2018" name="Front. Microbiol.">
        <title>Genome-Wide Analysis of Corynespora cassiicola Leaf Fall Disease Putative Effectors.</title>
        <authorList>
            <person name="Lopez D."/>
            <person name="Ribeiro S."/>
            <person name="Label P."/>
            <person name="Fumanal B."/>
            <person name="Venisse J.S."/>
            <person name="Kohler A."/>
            <person name="de Oliveira R.R."/>
            <person name="Labutti K."/>
            <person name="Lipzen A."/>
            <person name="Lail K."/>
            <person name="Bauer D."/>
            <person name="Ohm R.A."/>
            <person name="Barry K.W."/>
            <person name="Spatafora J."/>
            <person name="Grigoriev I.V."/>
            <person name="Martin F.M."/>
            <person name="Pujade-Renaud V."/>
        </authorList>
    </citation>
    <scope>NUCLEOTIDE SEQUENCE [LARGE SCALE GENOMIC DNA]</scope>
    <source>
        <strain evidence="3 4">Philippines</strain>
    </source>
</reference>
<protein>
    <recommendedName>
        <fullName evidence="2">RING-type domain-containing protein</fullName>
    </recommendedName>
</protein>
<dbReference type="AlphaFoldDB" id="A0A2T2PCU1"/>
<evidence type="ECO:0000313" key="3">
    <source>
        <dbReference type="EMBL" id="PSN75356.1"/>
    </source>
</evidence>
<dbReference type="Pfam" id="PF13639">
    <property type="entry name" value="zf-RING_2"/>
    <property type="match status" value="1"/>
</dbReference>
<evidence type="ECO:0000256" key="1">
    <source>
        <dbReference type="PROSITE-ProRule" id="PRU00175"/>
    </source>
</evidence>
<keyword evidence="1" id="KW-0479">Metal-binding</keyword>